<accession>A0AAV5G1M0</accession>
<evidence type="ECO:0000256" key="1">
    <source>
        <dbReference type="ARBA" id="ARBA00006678"/>
    </source>
</evidence>
<dbReference type="PANTHER" id="PTHR11097">
    <property type="entry name" value="EXOSOME COMPLEX EXONUCLEASE RIBOSOMAL RNA PROCESSING PROTEIN"/>
    <property type="match status" value="1"/>
</dbReference>
<organism evidence="5 6">
    <name type="scientific">Eleusine coracana subsp. coracana</name>
    <dbReference type="NCBI Taxonomy" id="191504"/>
    <lineage>
        <taxon>Eukaryota</taxon>
        <taxon>Viridiplantae</taxon>
        <taxon>Streptophyta</taxon>
        <taxon>Embryophyta</taxon>
        <taxon>Tracheophyta</taxon>
        <taxon>Spermatophyta</taxon>
        <taxon>Magnoliopsida</taxon>
        <taxon>Liliopsida</taxon>
        <taxon>Poales</taxon>
        <taxon>Poaceae</taxon>
        <taxon>PACMAD clade</taxon>
        <taxon>Chloridoideae</taxon>
        <taxon>Cynodonteae</taxon>
        <taxon>Eleusininae</taxon>
        <taxon>Eleusine</taxon>
    </lineage>
</organism>
<dbReference type="PANTHER" id="PTHR11097:SF14">
    <property type="entry name" value="EXOSOME COMPLEX COMPONENT RRP45"/>
    <property type="match status" value="1"/>
</dbReference>
<dbReference type="GO" id="GO:0071038">
    <property type="term" value="P:TRAMP-dependent tRNA surveillance pathway"/>
    <property type="evidence" value="ECO:0007669"/>
    <property type="project" value="TreeGrafter"/>
</dbReference>
<protein>
    <recommendedName>
        <fullName evidence="4">Exoribonuclease phosphorolytic domain-containing protein</fullName>
    </recommendedName>
</protein>
<dbReference type="SUPFAM" id="SSF55666">
    <property type="entry name" value="Ribonuclease PH domain 2-like"/>
    <property type="match status" value="1"/>
</dbReference>
<dbReference type="InterPro" id="IPR027408">
    <property type="entry name" value="PNPase/RNase_PH_dom_sf"/>
</dbReference>
<evidence type="ECO:0000256" key="2">
    <source>
        <dbReference type="ARBA" id="ARBA00022490"/>
    </source>
</evidence>
<dbReference type="Proteomes" id="UP001054889">
    <property type="component" value="Unassembled WGS sequence"/>
</dbReference>
<dbReference type="GO" id="GO:0000177">
    <property type="term" value="C:cytoplasmic exosome (RNase complex)"/>
    <property type="evidence" value="ECO:0007669"/>
    <property type="project" value="TreeGrafter"/>
</dbReference>
<feature type="compositionally biased region" description="Low complexity" evidence="3">
    <location>
        <begin position="37"/>
        <end position="60"/>
    </location>
</feature>
<evidence type="ECO:0000313" key="6">
    <source>
        <dbReference type="Proteomes" id="UP001054889"/>
    </source>
</evidence>
<dbReference type="GO" id="GO:0034476">
    <property type="term" value="P:U5 snRNA 3'-end processing"/>
    <property type="evidence" value="ECO:0007669"/>
    <property type="project" value="TreeGrafter"/>
</dbReference>
<dbReference type="GO" id="GO:0016075">
    <property type="term" value="P:rRNA catabolic process"/>
    <property type="evidence" value="ECO:0007669"/>
    <property type="project" value="TreeGrafter"/>
</dbReference>
<dbReference type="GO" id="GO:0000176">
    <property type="term" value="C:nuclear exosome (RNase complex)"/>
    <property type="evidence" value="ECO:0007669"/>
    <property type="project" value="TreeGrafter"/>
</dbReference>
<comment type="caution">
    <text evidence="5">The sequence shown here is derived from an EMBL/GenBank/DDBJ whole genome shotgun (WGS) entry which is preliminary data.</text>
</comment>
<feature type="domain" description="Exoribonuclease phosphorolytic" evidence="4">
    <location>
        <begin position="176"/>
        <end position="241"/>
    </location>
</feature>
<dbReference type="InterPro" id="IPR050590">
    <property type="entry name" value="Exosome_comp_Rrp42_subfam"/>
</dbReference>
<name>A0AAV5G1M0_ELECO</name>
<dbReference type="AlphaFoldDB" id="A0AAV5G1M0"/>
<evidence type="ECO:0000259" key="4">
    <source>
        <dbReference type="Pfam" id="PF03725"/>
    </source>
</evidence>
<proteinExistence type="inferred from homology"/>
<dbReference type="InterPro" id="IPR015847">
    <property type="entry name" value="ExoRNase_PH_dom2"/>
</dbReference>
<reference evidence="5" key="2">
    <citation type="submission" date="2021-12" db="EMBL/GenBank/DDBJ databases">
        <title>Resequencing data analysis of finger millet.</title>
        <authorList>
            <person name="Hatakeyama M."/>
            <person name="Aluri S."/>
            <person name="Balachadran M.T."/>
            <person name="Sivarajan S.R."/>
            <person name="Poveda L."/>
            <person name="Shimizu-Inatsugi R."/>
            <person name="Schlapbach R."/>
            <person name="Sreeman S.M."/>
            <person name="Shimizu K.K."/>
        </authorList>
    </citation>
    <scope>NUCLEOTIDE SEQUENCE</scope>
</reference>
<dbReference type="EMBL" id="BQKI01000169">
    <property type="protein sequence ID" value="GJN40650.1"/>
    <property type="molecule type" value="Genomic_DNA"/>
</dbReference>
<gene>
    <name evidence="5" type="primary">gb29899</name>
    <name evidence="5" type="ORF">PR202_gb29899</name>
</gene>
<sequence length="280" mass="29800">MPRPCLDRTLLPARALPAVRFHHAAYSFESAVLPVSETTTTRSSVSLPAPRRSARGGRPPVALRVRGPQTRRNRGHHRHSPTGTDDDLRCGHGARETGQVQGGTELFYEGLKCSSDKDAANRSKLLLPVSIEANIAALASLSTFRRPECSVGGEDGQQITVHDPEVRNPIPLTIHHLPIAVTFAYFGEGNIVAVDPTYKEEAAMGAGMTATVNSNGDVCAIQKAGGEGVNSSVIMHCLRSASVKAADVTTKIRTAVIEVLNNTNSMTTLGGYALLKLSDS</sequence>
<dbReference type="GO" id="GO:0035925">
    <property type="term" value="F:mRNA 3'-UTR AU-rich region binding"/>
    <property type="evidence" value="ECO:0007669"/>
    <property type="project" value="TreeGrafter"/>
</dbReference>
<dbReference type="GO" id="GO:0000467">
    <property type="term" value="P:exonucleolytic trimming to generate mature 3'-end of 5.8S rRNA from tricistronic rRNA transcript (SSU-rRNA, 5.8S rRNA, LSU-rRNA)"/>
    <property type="evidence" value="ECO:0007669"/>
    <property type="project" value="TreeGrafter"/>
</dbReference>
<dbReference type="GO" id="GO:0071035">
    <property type="term" value="P:nuclear polyadenylation-dependent rRNA catabolic process"/>
    <property type="evidence" value="ECO:0007669"/>
    <property type="project" value="TreeGrafter"/>
</dbReference>
<evidence type="ECO:0000313" key="5">
    <source>
        <dbReference type="EMBL" id="GJN40650.1"/>
    </source>
</evidence>
<dbReference type="InterPro" id="IPR036345">
    <property type="entry name" value="ExoRNase_PH_dom2_sf"/>
</dbReference>
<keyword evidence="6" id="KW-1185">Reference proteome</keyword>
<dbReference type="GO" id="GO:0071028">
    <property type="term" value="P:nuclear mRNA surveillance"/>
    <property type="evidence" value="ECO:0007669"/>
    <property type="project" value="TreeGrafter"/>
</dbReference>
<dbReference type="Gene3D" id="3.30.230.70">
    <property type="entry name" value="GHMP Kinase, N-terminal domain"/>
    <property type="match status" value="1"/>
</dbReference>
<evidence type="ECO:0000256" key="3">
    <source>
        <dbReference type="SAM" id="MobiDB-lite"/>
    </source>
</evidence>
<dbReference type="GO" id="GO:0034475">
    <property type="term" value="P:U4 snRNA 3'-end processing"/>
    <property type="evidence" value="ECO:0007669"/>
    <property type="project" value="TreeGrafter"/>
</dbReference>
<feature type="region of interest" description="Disordered" evidence="3">
    <location>
        <begin position="37"/>
        <end position="91"/>
    </location>
</feature>
<reference evidence="5" key="1">
    <citation type="journal article" date="2018" name="DNA Res.">
        <title>Multiple hybrid de novo genome assembly of finger millet, an orphan allotetraploid crop.</title>
        <authorList>
            <person name="Hatakeyama M."/>
            <person name="Aluri S."/>
            <person name="Balachadran M.T."/>
            <person name="Sivarajan S.R."/>
            <person name="Patrignani A."/>
            <person name="Gruter S."/>
            <person name="Poveda L."/>
            <person name="Shimizu-Inatsugi R."/>
            <person name="Baeten J."/>
            <person name="Francoijs K.J."/>
            <person name="Nataraja K.N."/>
            <person name="Reddy Y.A.N."/>
            <person name="Phadnis S."/>
            <person name="Ravikumar R.L."/>
            <person name="Schlapbach R."/>
            <person name="Sreeman S.M."/>
            <person name="Shimizu K.K."/>
        </authorList>
    </citation>
    <scope>NUCLEOTIDE SEQUENCE</scope>
</reference>
<comment type="similarity">
    <text evidence="1">Belongs to the RNase PH family.</text>
</comment>
<dbReference type="Pfam" id="PF03725">
    <property type="entry name" value="RNase_PH_C"/>
    <property type="match status" value="1"/>
</dbReference>
<keyword evidence="2" id="KW-0963">Cytoplasm</keyword>
<feature type="compositionally biased region" description="Basic residues" evidence="3">
    <location>
        <begin position="69"/>
        <end position="80"/>
    </location>
</feature>
<dbReference type="GO" id="GO:0034473">
    <property type="term" value="P:U1 snRNA 3'-end processing"/>
    <property type="evidence" value="ECO:0007669"/>
    <property type="project" value="TreeGrafter"/>
</dbReference>